<gene>
    <name evidence="1" type="ORF">GOQ30_02220</name>
</gene>
<dbReference type="Proteomes" id="UP000431264">
    <property type="component" value="Unassembled WGS sequence"/>
</dbReference>
<proteinExistence type="predicted"/>
<name>A0A6I4IEV1_9FLAO</name>
<organism evidence="1 2">
    <name type="scientific">Flavobacterium profundi</name>
    <dbReference type="NCBI Taxonomy" id="1774945"/>
    <lineage>
        <taxon>Bacteria</taxon>
        <taxon>Pseudomonadati</taxon>
        <taxon>Bacteroidota</taxon>
        <taxon>Flavobacteriia</taxon>
        <taxon>Flavobacteriales</taxon>
        <taxon>Flavobacteriaceae</taxon>
        <taxon>Flavobacterium</taxon>
    </lineage>
</organism>
<evidence type="ECO:0008006" key="3">
    <source>
        <dbReference type="Google" id="ProtNLM"/>
    </source>
</evidence>
<dbReference type="OrthoDB" id="1151021at2"/>
<reference evidence="2" key="1">
    <citation type="submission" date="2019-05" db="EMBL/GenBank/DDBJ databases">
        <title>Flavobacterium profundi sp. nov., isolated from a deep-sea seamount.</title>
        <authorList>
            <person name="Zhang D.-C."/>
        </authorList>
    </citation>
    <scope>NUCLEOTIDE SEQUENCE [LARGE SCALE GENOMIC DNA]</scope>
    <source>
        <strain evidence="2">TP390</strain>
    </source>
</reference>
<comment type="caution">
    <text evidence="1">The sequence shown here is derived from an EMBL/GenBank/DDBJ whole genome shotgun (WGS) entry which is preliminary data.</text>
</comment>
<evidence type="ECO:0000313" key="2">
    <source>
        <dbReference type="Proteomes" id="UP000431264"/>
    </source>
</evidence>
<dbReference type="Gene3D" id="3.40.1000.10">
    <property type="entry name" value="Mog1/PsbP, alpha/beta/alpha sandwich"/>
    <property type="match status" value="1"/>
</dbReference>
<dbReference type="AlphaFoldDB" id="A0A6I4IEV1"/>
<dbReference type="PROSITE" id="PS51257">
    <property type="entry name" value="PROKAR_LIPOPROTEIN"/>
    <property type="match status" value="1"/>
</dbReference>
<dbReference type="RefSeq" id="WP_140996367.1">
    <property type="nucleotide sequence ID" value="NZ_VDCZ01000001.1"/>
</dbReference>
<evidence type="ECO:0000313" key="1">
    <source>
        <dbReference type="EMBL" id="MVO07980.1"/>
    </source>
</evidence>
<sequence length="188" mass="22103">MKKIYFLFVTLVLLSCSKEEELKKIEVKNYALQLPSYLSKTNDLNEDASLQYQNPFRELYIIVIDESKQEFEQAIAVNELEDIYSNDFNGYVELLTTSLENNIEFKNKKEKDTVINSLEAKLFKFEGKIEEYEVFYEIAFVNGVSNYYQIMTWTLLNRRSDYEAVMDKMINSFKITGETKVHVKGAKK</sequence>
<keyword evidence="2" id="KW-1185">Reference proteome</keyword>
<dbReference type="EMBL" id="WQLW01000001">
    <property type="protein sequence ID" value="MVO07980.1"/>
    <property type="molecule type" value="Genomic_DNA"/>
</dbReference>
<accession>A0A6I4IEV1</accession>
<protein>
    <recommendedName>
        <fullName evidence="3">Gliding motility lipoprotein GldD</fullName>
    </recommendedName>
</protein>